<feature type="domain" description="JAB" evidence="7">
    <location>
        <begin position="13"/>
        <end position="138"/>
    </location>
</feature>
<dbReference type="SUPFAM" id="SSF69572">
    <property type="entry name" value="Activating enzymes of the ubiquitin-like proteins"/>
    <property type="match status" value="1"/>
</dbReference>
<sequence>MPDLILLEAHGAELRALLATPDGSEAAAYLLLGAAGIGADPWSGEPRRRLVSHRVVPVPEEDKVSASDVHVTWSTRSFVRLLKVAEAEGLTLAVVHTHPGSHAFFSDQDDANEADLLGIVRNRSGNGHSFASVVLGGDGSVCARLWTTSHGAEPCDRVMVAGRRIHFHGRSGDDGGDVFDRQARLFGPTFNGTVRGLRVGIVGCGGTGSPTAMLLVRLGVGRILLVDDDVVEASNLNRIHGARRSDADGAVPKVDALRREIEGAGLGVAVATFKGWVGDEHARDALRSCDVLFGCTDDHDGRIFLNRVAYFYGIPVIDMGLRMVPARENRPYEMAGRVTVVGPGAPCLMCRGLIDPRRAMEEALRRTDPAAYEARKAEAYVLGGGDPAPAVVTFTTETACMAVNELLQGLTGFRGAGGMRTGRQRKFDAVEDRSTTCHPRAGCEMCAGTDVWGRGDVRPFLGRVG</sequence>
<keyword evidence="3" id="KW-0378">Hydrolase</keyword>
<evidence type="ECO:0000259" key="6">
    <source>
        <dbReference type="Pfam" id="PF00899"/>
    </source>
</evidence>
<dbReference type="PANTHER" id="PTHR43267">
    <property type="entry name" value="TRNA THREONYLCARBAMOYLADENOSINE DEHYDRATASE"/>
    <property type="match status" value="1"/>
</dbReference>
<evidence type="ECO:0000256" key="5">
    <source>
        <dbReference type="ARBA" id="ARBA00023049"/>
    </source>
</evidence>
<dbReference type="InterPro" id="IPR045886">
    <property type="entry name" value="ThiF/MoeB/HesA"/>
</dbReference>
<evidence type="ECO:0000259" key="7">
    <source>
        <dbReference type="Pfam" id="PF14464"/>
    </source>
</evidence>
<dbReference type="GO" id="GO:0061504">
    <property type="term" value="P:cyclic threonylcarbamoyladenosine biosynthetic process"/>
    <property type="evidence" value="ECO:0007669"/>
    <property type="project" value="TreeGrafter"/>
</dbReference>
<protein>
    <recommendedName>
        <fullName evidence="10">UBA/THIF-type NAD/FAD binding protein</fullName>
    </recommendedName>
</protein>
<keyword evidence="5" id="KW-0482">Metalloprotease</keyword>
<keyword evidence="1" id="KW-0645">Protease</keyword>
<evidence type="ECO:0000256" key="2">
    <source>
        <dbReference type="ARBA" id="ARBA00022723"/>
    </source>
</evidence>
<evidence type="ECO:0008006" key="10">
    <source>
        <dbReference type="Google" id="ProtNLM"/>
    </source>
</evidence>
<evidence type="ECO:0000313" key="9">
    <source>
        <dbReference type="Proteomes" id="UP000469949"/>
    </source>
</evidence>
<keyword evidence="2" id="KW-0479">Metal-binding</keyword>
<evidence type="ECO:0000256" key="4">
    <source>
        <dbReference type="ARBA" id="ARBA00022833"/>
    </source>
</evidence>
<dbReference type="InterPro" id="IPR000594">
    <property type="entry name" value="ThiF_NAD_FAD-bd"/>
</dbReference>
<dbReference type="GO" id="GO:0006508">
    <property type="term" value="P:proteolysis"/>
    <property type="evidence" value="ECO:0007669"/>
    <property type="project" value="UniProtKB-KW"/>
</dbReference>
<gene>
    <name evidence="8" type="ORF">F8B43_3849</name>
</gene>
<evidence type="ECO:0000256" key="1">
    <source>
        <dbReference type="ARBA" id="ARBA00022670"/>
    </source>
</evidence>
<dbReference type="GO" id="GO:0008237">
    <property type="term" value="F:metallopeptidase activity"/>
    <property type="evidence" value="ECO:0007669"/>
    <property type="project" value="UniProtKB-KW"/>
</dbReference>
<evidence type="ECO:0000256" key="3">
    <source>
        <dbReference type="ARBA" id="ARBA00022801"/>
    </source>
</evidence>
<keyword evidence="4" id="KW-0862">Zinc</keyword>
<evidence type="ECO:0000313" key="8">
    <source>
        <dbReference type="EMBL" id="KAB7783926.1"/>
    </source>
</evidence>
<dbReference type="InterPro" id="IPR028090">
    <property type="entry name" value="JAB_dom_prok"/>
</dbReference>
<accession>A0A833MY48</accession>
<organism evidence="8 9">
    <name type="scientific">Methylorubrum populi</name>
    <dbReference type="NCBI Taxonomy" id="223967"/>
    <lineage>
        <taxon>Bacteria</taxon>
        <taxon>Pseudomonadati</taxon>
        <taxon>Pseudomonadota</taxon>
        <taxon>Alphaproteobacteria</taxon>
        <taxon>Hyphomicrobiales</taxon>
        <taxon>Methylobacteriaceae</taxon>
        <taxon>Methylorubrum</taxon>
    </lineage>
</organism>
<feature type="domain" description="THIF-type NAD/FAD binding fold" evidence="6">
    <location>
        <begin position="180"/>
        <end position="439"/>
    </location>
</feature>
<dbReference type="InterPro" id="IPR035985">
    <property type="entry name" value="Ubiquitin-activating_enz"/>
</dbReference>
<dbReference type="GO" id="GO:0061503">
    <property type="term" value="F:tRNA threonylcarbamoyladenosine dehydratase"/>
    <property type="evidence" value="ECO:0007669"/>
    <property type="project" value="TreeGrafter"/>
</dbReference>
<reference evidence="8 9" key="1">
    <citation type="submission" date="2019-10" db="EMBL/GenBank/DDBJ databases">
        <title>Draft Genome Sequence of the Caffeine Degrading Methylotroph Methylorubrum populi PINKEL.</title>
        <authorList>
            <person name="Dawson S.C."/>
            <person name="Zhang X."/>
            <person name="Wright M.E."/>
            <person name="Sharma G."/>
            <person name="Langner J.T."/>
            <person name="Ditty J.L."/>
            <person name="Subuyuj G.A."/>
        </authorList>
    </citation>
    <scope>NUCLEOTIDE SEQUENCE [LARGE SCALE GENOMIC DNA]</scope>
    <source>
        <strain evidence="8 9">Pinkel</strain>
    </source>
</reference>
<dbReference type="AlphaFoldDB" id="A0A833MY48"/>
<dbReference type="PANTHER" id="PTHR43267:SF1">
    <property type="entry name" value="TRNA THREONYLCARBAMOYLADENOSINE DEHYDRATASE"/>
    <property type="match status" value="1"/>
</dbReference>
<dbReference type="Pfam" id="PF00899">
    <property type="entry name" value="ThiF"/>
    <property type="match status" value="1"/>
</dbReference>
<dbReference type="GO" id="GO:0046872">
    <property type="term" value="F:metal ion binding"/>
    <property type="evidence" value="ECO:0007669"/>
    <property type="project" value="UniProtKB-KW"/>
</dbReference>
<dbReference type="EMBL" id="WEKV01000014">
    <property type="protein sequence ID" value="KAB7783926.1"/>
    <property type="molecule type" value="Genomic_DNA"/>
</dbReference>
<comment type="caution">
    <text evidence="8">The sequence shown here is derived from an EMBL/GenBank/DDBJ whole genome shotgun (WGS) entry which is preliminary data.</text>
</comment>
<dbReference type="Gene3D" id="3.40.50.720">
    <property type="entry name" value="NAD(P)-binding Rossmann-like Domain"/>
    <property type="match status" value="1"/>
</dbReference>
<dbReference type="Proteomes" id="UP000469949">
    <property type="component" value="Unassembled WGS sequence"/>
</dbReference>
<dbReference type="RefSeq" id="WP_152277989.1">
    <property type="nucleotide sequence ID" value="NZ_WEKV01000014.1"/>
</dbReference>
<dbReference type="Pfam" id="PF14464">
    <property type="entry name" value="Prok-JAB"/>
    <property type="match status" value="1"/>
</dbReference>
<dbReference type="GO" id="GO:0008641">
    <property type="term" value="F:ubiquitin-like modifier activating enzyme activity"/>
    <property type="evidence" value="ECO:0007669"/>
    <property type="project" value="InterPro"/>
</dbReference>
<name>A0A833MY48_9HYPH</name>
<proteinExistence type="predicted"/>
<dbReference type="CDD" id="cd01483">
    <property type="entry name" value="E1_enzyme_family"/>
    <property type="match status" value="1"/>
</dbReference>